<comment type="caution">
    <text evidence="3">The sequence shown here is derived from an EMBL/GenBank/DDBJ whole genome shotgun (WGS) entry which is preliminary data.</text>
</comment>
<dbReference type="RefSeq" id="WP_170144027.1">
    <property type="nucleotide sequence ID" value="NZ_QTUA01000001.1"/>
</dbReference>
<evidence type="ECO:0000259" key="1">
    <source>
        <dbReference type="Pfam" id="PF03235"/>
    </source>
</evidence>
<dbReference type="EMBL" id="QTUA01000001">
    <property type="protein sequence ID" value="REF30512.1"/>
    <property type="molecule type" value="Genomic_DNA"/>
</dbReference>
<dbReference type="Pfam" id="PF07510">
    <property type="entry name" value="GmrSD_C"/>
    <property type="match status" value="1"/>
</dbReference>
<dbReference type="AlphaFoldDB" id="A0A3D9UM36"/>
<dbReference type="Gene3D" id="1.10.10.10">
    <property type="entry name" value="Winged helix-like DNA-binding domain superfamily/Winged helix DNA-binding domain"/>
    <property type="match status" value="1"/>
</dbReference>
<feature type="domain" description="GmrSD restriction endonucleases C-terminal" evidence="2">
    <location>
        <begin position="419"/>
        <end position="553"/>
    </location>
</feature>
<proteinExistence type="predicted"/>
<dbReference type="PANTHER" id="PTHR35149:SF2">
    <property type="entry name" value="DUF262 DOMAIN-CONTAINING PROTEIN"/>
    <property type="match status" value="1"/>
</dbReference>
<feature type="domain" description="GmrSD restriction endonucleases N-terminal" evidence="1">
    <location>
        <begin position="9"/>
        <end position="227"/>
    </location>
</feature>
<dbReference type="PANTHER" id="PTHR35149">
    <property type="entry name" value="SLL5132 PROTEIN"/>
    <property type="match status" value="1"/>
</dbReference>
<keyword evidence="4" id="KW-1185">Reference proteome</keyword>
<reference evidence="3 4" key="1">
    <citation type="submission" date="2018-08" db="EMBL/GenBank/DDBJ databases">
        <title>Sequencing the genomes of 1000 actinobacteria strains.</title>
        <authorList>
            <person name="Klenk H.-P."/>
        </authorList>
    </citation>
    <scope>NUCLEOTIDE SEQUENCE [LARGE SCALE GENOMIC DNA]</scope>
    <source>
        <strain evidence="3 4">DSM 22967</strain>
    </source>
</reference>
<dbReference type="InterPro" id="IPR011089">
    <property type="entry name" value="GmrSD_C"/>
</dbReference>
<dbReference type="InterPro" id="IPR004919">
    <property type="entry name" value="GmrSD_N"/>
</dbReference>
<organism evidence="3 4">
    <name type="scientific">Calidifontibacter indicus</name>
    <dbReference type="NCBI Taxonomy" id="419650"/>
    <lineage>
        <taxon>Bacteria</taxon>
        <taxon>Bacillati</taxon>
        <taxon>Actinomycetota</taxon>
        <taxon>Actinomycetes</taxon>
        <taxon>Micrococcales</taxon>
        <taxon>Dermacoccaceae</taxon>
        <taxon>Calidifontibacter</taxon>
    </lineage>
</organism>
<sequence>MKAVDANLLDLLKKATQFVVPIYQRVYSWDLAECDQLWKDIVRAGSTDAIGAHFTGSIVYVEKDQGNIAQAEPALIIDGQQRTTTVTLLLAAVAAYLDQMPADQQEPVEGFAPRKIRGLWLTNEYESGDKFFKLILSQSDKEALKAVVRNDPLPSGNTSRVIANYQHFVAKLKDSKTDIAAVCRGISKLVVVDVHLARGVDNPQLVFEAMNSTGKKLSQADLIRNFVLMDLEPSHQTHLYEGYWFPMEQAFRGANERRFDEFVRHFLTLRTGSIPRLEDIYDAFKEYADGQALVGVSREDVVVDLSRSAGYFVKMALGKETNPRLATRFIELEQLKAVVVYPFLLRVYEDYAAEKIDASEVAQILDAVIAYLFRRTICRIPTNSLNNTFAAMASQIIPTNYVESVWGRFLTLDSYKRFPDDEEFARHLREEDLYGLQRAPYFFAKMENDSHKEPISIGDYTIEHVMPQNENLSPAWRAMLGEEWQDVQSRLLHTLGNLTLTGYNPELSDRPFLEKRDMDGGFRNSHLQLNKDLAELDTWNEEQIHKRAERLAQQAVRLWKRASLPADVLAGYRVLFKQEQGFDWSVAHEILAAIPEGKWTGYYYLAEAIGTSPQAVANHVSKCATCAHPYRVMTWEGRIADGFAWTDPDETRDPREVLEGEGVTFTDGLADPDAKLAAEDLLALVEDPA</sequence>
<accession>A0A3D9UM36</accession>
<dbReference type="Proteomes" id="UP000256253">
    <property type="component" value="Unassembled WGS sequence"/>
</dbReference>
<evidence type="ECO:0000313" key="3">
    <source>
        <dbReference type="EMBL" id="REF30512.1"/>
    </source>
</evidence>
<evidence type="ECO:0000259" key="2">
    <source>
        <dbReference type="Pfam" id="PF07510"/>
    </source>
</evidence>
<dbReference type="InterPro" id="IPR036388">
    <property type="entry name" value="WH-like_DNA-bd_sf"/>
</dbReference>
<evidence type="ECO:0000313" key="4">
    <source>
        <dbReference type="Proteomes" id="UP000256253"/>
    </source>
</evidence>
<name>A0A3D9UM36_9MICO</name>
<gene>
    <name evidence="3" type="ORF">DFJ65_1521</name>
</gene>
<protein>
    <submittedName>
        <fullName evidence="3">Uncharacterized protein with ParB-like and HNH nuclease domain</fullName>
    </submittedName>
</protein>
<dbReference type="Pfam" id="PF03235">
    <property type="entry name" value="GmrSD_N"/>
    <property type="match status" value="1"/>
</dbReference>